<gene>
    <name evidence="5" type="ORF">O181_091300</name>
</gene>
<dbReference type="GO" id="GO:0003676">
    <property type="term" value="F:nucleic acid binding"/>
    <property type="evidence" value="ECO:0007669"/>
    <property type="project" value="InterPro"/>
</dbReference>
<keyword evidence="2" id="KW-0863">Zinc-finger</keyword>
<dbReference type="PROSITE" id="PS50158">
    <property type="entry name" value="ZF_CCHC"/>
    <property type="match status" value="1"/>
</dbReference>
<evidence type="ECO:0000256" key="3">
    <source>
        <dbReference type="SAM" id="MobiDB-lite"/>
    </source>
</evidence>
<sequence>MDKIVKTLQEGHAQLSKASEETNKRLNLVFEEQHHSKRDRYFLDQDINKLFNVYHNLKPQPQGQVMDNPYQPDDIKPDAMLINKARSPSQYQDGHCMSYSERKALKQLPKASSLPKFSETGEYDHMELIDYIDGLFIDVPSIPDYLFTARLNTAFKGHTSIWYIEMKEIHGRGNWPWWKTQMIQKYSNGTWIWQKTMSFENDKYSVDKDPYEWCLRQSKRLKAIDPQMNIQMRNHKLLTQLPGELEHAVKCRCNQNCTLDDIANTLQDIRKRTNIGKFSLYRSSSFKEKQPLRVEFKDKPRERVAEVAKKKNTCHNCGSTDHYANNCPKAKKKVYAIEKVPEEESPTEDSESDSMGNAIRETSDDNQYPREEFLVEYQEETPLEIQDIQLEAGMSQDTANKNLGKHTQDAQTFLVTPTKGMEYIHGTATKVTVCIDNSQHPLIIDSGAHCSRVARKYLDNHFPNWEEQLLRTKAKSFKSASGKMTSIGTIIKGIIIPHRKGNIRLNPEFVVLDNAHIQGFLLGTNYQRMYGIDIYNSKNRHITIDTNKEKKFSLDIYQISSQDPLEELLNVFREEQYSTTLTSKQKPSLLKILRKNRLAFAIGEEPLGKIKGHDIELYRDVERPYPPMLRRPPYLESLETREEIEKHINELLDMDVIRKI</sequence>
<name>A0A9Q3P803_9BASI</name>
<dbReference type="GO" id="GO:0006397">
    <property type="term" value="P:mRNA processing"/>
    <property type="evidence" value="ECO:0007669"/>
    <property type="project" value="UniProtKB-KW"/>
</dbReference>
<dbReference type="EMBL" id="AVOT02057485">
    <property type="protein sequence ID" value="MBW0551585.1"/>
    <property type="molecule type" value="Genomic_DNA"/>
</dbReference>
<dbReference type="SMART" id="SM00343">
    <property type="entry name" value="ZnF_C2HC"/>
    <property type="match status" value="1"/>
</dbReference>
<proteinExistence type="predicted"/>
<dbReference type="Gene3D" id="4.10.60.10">
    <property type="entry name" value="Zinc finger, CCHC-type"/>
    <property type="match status" value="1"/>
</dbReference>
<dbReference type="AlphaFoldDB" id="A0A9Q3P803"/>
<keyword evidence="6" id="KW-1185">Reference proteome</keyword>
<keyword evidence="1" id="KW-0507">mRNA processing</keyword>
<feature type="compositionally biased region" description="Acidic residues" evidence="3">
    <location>
        <begin position="343"/>
        <end position="352"/>
    </location>
</feature>
<evidence type="ECO:0000313" key="6">
    <source>
        <dbReference type="Proteomes" id="UP000765509"/>
    </source>
</evidence>
<comment type="caution">
    <text evidence="5">The sequence shown here is derived from an EMBL/GenBank/DDBJ whole genome shotgun (WGS) entry which is preliminary data.</text>
</comment>
<evidence type="ECO:0000313" key="5">
    <source>
        <dbReference type="EMBL" id="MBW0551585.1"/>
    </source>
</evidence>
<dbReference type="Proteomes" id="UP000765509">
    <property type="component" value="Unassembled WGS sequence"/>
</dbReference>
<keyword evidence="2" id="KW-0862">Zinc</keyword>
<dbReference type="Pfam" id="PF00098">
    <property type="entry name" value="zf-CCHC"/>
    <property type="match status" value="1"/>
</dbReference>
<protein>
    <recommendedName>
        <fullName evidence="4">CCHC-type domain-containing protein</fullName>
    </recommendedName>
</protein>
<dbReference type="Gene3D" id="2.40.70.10">
    <property type="entry name" value="Acid Proteases"/>
    <property type="match status" value="1"/>
</dbReference>
<reference evidence="5" key="1">
    <citation type="submission" date="2021-03" db="EMBL/GenBank/DDBJ databases">
        <title>Draft genome sequence of rust myrtle Austropuccinia psidii MF-1, a brazilian biotype.</title>
        <authorList>
            <person name="Quecine M.C."/>
            <person name="Pachon D.M.R."/>
            <person name="Bonatelli M.L."/>
            <person name="Correr F.H."/>
            <person name="Franceschini L.M."/>
            <person name="Leite T.F."/>
            <person name="Margarido G.R.A."/>
            <person name="Almeida C.A."/>
            <person name="Ferrarezi J.A."/>
            <person name="Labate C.A."/>
        </authorList>
    </citation>
    <scope>NUCLEOTIDE SEQUENCE</scope>
    <source>
        <strain evidence="5">MF-1</strain>
    </source>
</reference>
<dbReference type="InterPro" id="IPR021109">
    <property type="entry name" value="Peptidase_aspartic_dom_sf"/>
</dbReference>
<evidence type="ECO:0000259" key="4">
    <source>
        <dbReference type="PROSITE" id="PS50158"/>
    </source>
</evidence>
<dbReference type="InterPro" id="IPR001878">
    <property type="entry name" value="Znf_CCHC"/>
</dbReference>
<keyword evidence="2" id="KW-0479">Metal-binding</keyword>
<dbReference type="SUPFAM" id="SSF57756">
    <property type="entry name" value="Retrovirus zinc finger-like domains"/>
    <property type="match status" value="1"/>
</dbReference>
<dbReference type="InterPro" id="IPR036875">
    <property type="entry name" value="Znf_CCHC_sf"/>
</dbReference>
<feature type="region of interest" description="Disordered" evidence="3">
    <location>
        <begin position="341"/>
        <end position="365"/>
    </location>
</feature>
<accession>A0A9Q3P803</accession>
<evidence type="ECO:0000256" key="1">
    <source>
        <dbReference type="ARBA" id="ARBA00022664"/>
    </source>
</evidence>
<dbReference type="GO" id="GO:0008270">
    <property type="term" value="F:zinc ion binding"/>
    <property type="evidence" value="ECO:0007669"/>
    <property type="project" value="UniProtKB-KW"/>
</dbReference>
<organism evidence="5 6">
    <name type="scientific">Austropuccinia psidii MF-1</name>
    <dbReference type="NCBI Taxonomy" id="1389203"/>
    <lineage>
        <taxon>Eukaryota</taxon>
        <taxon>Fungi</taxon>
        <taxon>Dikarya</taxon>
        <taxon>Basidiomycota</taxon>
        <taxon>Pucciniomycotina</taxon>
        <taxon>Pucciniomycetes</taxon>
        <taxon>Pucciniales</taxon>
        <taxon>Sphaerophragmiaceae</taxon>
        <taxon>Austropuccinia</taxon>
    </lineage>
</organism>
<feature type="domain" description="CCHC-type" evidence="4">
    <location>
        <begin position="314"/>
        <end position="329"/>
    </location>
</feature>
<evidence type="ECO:0000256" key="2">
    <source>
        <dbReference type="PROSITE-ProRule" id="PRU00047"/>
    </source>
</evidence>